<evidence type="ECO:0000256" key="9">
    <source>
        <dbReference type="ARBA" id="ARBA00022553"/>
    </source>
</evidence>
<feature type="compositionally biased region" description="Basic and acidic residues" evidence="22">
    <location>
        <begin position="558"/>
        <end position="572"/>
    </location>
</feature>
<feature type="region of interest" description="Disordered" evidence="22">
    <location>
        <begin position="607"/>
        <end position="626"/>
    </location>
</feature>
<dbReference type="GO" id="GO:0006915">
    <property type="term" value="P:apoptotic process"/>
    <property type="evidence" value="ECO:0007669"/>
    <property type="project" value="UniProtKB-KW"/>
</dbReference>
<evidence type="ECO:0000256" key="7">
    <source>
        <dbReference type="ARBA" id="ARBA00018786"/>
    </source>
</evidence>
<keyword evidence="12" id="KW-0479">Metal-binding</keyword>
<dbReference type="FunFam" id="2.30.30.380:FF:000005">
    <property type="entry name" value="E3 ubiquitin-protein ligase Mdm2"/>
    <property type="match status" value="1"/>
</dbReference>
<evidence type="ECO:0000313" key="28">
    <source>
        <dbReference type="Proteomes" id="UP000314981"/>
    </source>
</evidence>
<dbReference type="GO" id="GO:0010468">
    <property type="term" value="P:regulation of gene expression"/>
    <property type="evidence" value="ECO:0007669"/>
    <property type="project" value="UniProtKB-ARBA"/>
</dbReference>
<organism evidence="27 28">
    <name type="scientific">Bos indicus x Bos taurus</name>
    <name type="common">Hybrid cattle</name>
    <dbReference type="NCBI Taxonomy" id="30522"/>
    <lineage>
        <taxon>Eukaryota</taxon>
        <taxon>Metazoa</taxon>
        <taxon>Chordata</taxon>
        <taxon>Craniata</taxon>
        <taxon>Vertebrata</taxon>
        <taxon>Euteleostomi</taxon>
        <taxon>Mammalia</taxon>
        <taxon>Eutheria</taxon>
        <taxon>Laurasiatheria</taxon>
        <taxon>Artiodactyla</taxon>
        <taxon>Ruminantia</taxon>
        <taxon>Pecora</taxon>
        <taxon>Bovidae</taxon>
        <taxon>Bovinae</taxon>
        <taxon>Bos</taxon>
    </lineage>
</organism>
<feature type="compositionally biased region" description="Polar residues" evidence="22">
    <location>
        <begin position="581"/>
        <end position="600"/>
    </location>
</feature>
<dbReference type="PIRSF" id="PIRSF006748">
    <property type="entry name" value="p53_MDM_2/4"/>
    <property type="match status" value="1"/>
</dbReference>
<dbReference type="InterPro" id="IPR003121">
    <property type="entry name" value="SWIB_MDM2_domain"/>
</dbReference>
<evidence type="ECO:0000256" key="23">
    <source>
        <dbReference type="SAM" id="Phobius"/>
    </source>
</evidence>
<keyword evidence="14" id="KW-0833">Ubl conjugation pathway</keyword>
<dbReference type="SUPFAM" id="SSF90209">
    <property type="entry name" value="Ran binding protein zinc finger-like"/>
    <property type="match status" value="1"/>
</dbReference>
<keyword evidence="28" id="KW-1185">Reference proteome</keyword>
<evidence type="ECO:0000256" key="22">
    <source>
        <dbReference type="SAM" id="MobiDB-lite"/>
    </source>
</evidence>
<dbReference type="PANTHER" id="PTHR46858">
    <property type="entry name" value="OS05G0521000 PROTEIN"/>
    <property type="match status" value="1"/>
</dbReference>
<feature type="compositionally biased region" description="Basic and acidic residues" evidence="22">
    <location>
        <begin position="607"/>
        <end position="623"/>
    </location>
</feature>
<evidence type="ECO:0000256" key="13">
    <source>
        <dbReference type="ARBA" id="ARBA00022771"/>
    </source>
</evidence>
<dbReference type="Pfam" id="PF00641">
    <property type="entry name" value="Zn_ribbon_RanBP"/>
    <property type="match status" value="1"/>
</dbReference>
<dbReference type="PROSITE" id="PS50199">
    <property type="entry name" value="ZF_RANBP2_2"/>
    <property type="match status" value="1"/>
</dbReference>
<dbReference type="GO" id="GO:0016567">
    <property type="term" value="P:protein ubiquitination"/>
    <property type="evidence" value="ECO:0007669"/>
    <property type="project" value="TreeGrafter"/>
</dbReference>
<dbReference type="GO" id="GO:0042802">
    <property type="term" value="F:identical protein binding"/>
    <property type="evidence" value="ECO:0007669"/>
    <property type="project" value="InterPro"/>
</dbReference>
<reference evidence="27" key="2">
    <citation type="submission" date="2025-08" db="UniProtKB">
        <authorList>
            <consortium name="Ensembl"/>
        </authorList>
    </citation>
    <scope>IDENTIFICATION</scope>
</reference>
<keyword evidence="23" id="KW-0472">Membrane</keyword>
<evidence type="ECO:0000256" key="4">
    <source>
        <dbReference type="ARBA" id="ARBA00004642"/>
    </source>
</evidence>
<keyword evidence="10" id="KW-0808">Transferase</keyword>
<evidence type="ECO:0000259" key="25">
    <source>
        <dbReference type="PROSITE" id="PS50199"/>
    </source>
</evidence>
<keyword evidence="17" id="KW-0539">Nucleus</keyword>
<dbReference type="Ensembl" id="ENSBIXT00000028228.1">
    <property type="protein sequence ID" value="ENSBIXP00000016338.1"/>
    <property type="gene ID" value="ENSBIXG00000020563.1"/>
</dbReference>
<dbReference type="CDD" id="cd17672">
    <property type="entry name" value="MDM2"/>
    <property type="match status" value="1"/>
</dbReference>
<gene>
    <name evidence="27" type="primary">MDM2</name>
</gene>
<dbReference type="Gene3D" id="1.10.245.10">
    <property type="entry name" value="SWIB/MDM2 domain"/>
    <property type="match status" value="1"/>
</dbReference>
<dbReference type="InterPro" id="IPR016495">
    <property type="entry name" value="p53_neg-reg_MDM_2/4"/>
</dbReference>
<keyword evidence="23" id="KW-1133">Transmembrane helix</keyword>
<feature type="domain" description="DM2" evidence="26">
    <location>
        <begin position="223"/>
        <end position="306"/>
    </location>
</feature>
<dbReference type="FunFam" id="1.10.245.10:FF:000002">
    <property type="entry name" value="E3 ubiquitin-protein ligase Mdm2"/>
    <property type="match status" value="1"/>
</dbReference>
<dbReference type="GO" id="GO:0043066">
    <property type="term" value="P:negative regulation of apoptotic process"/>
    <property type="evidence" value="ECO:0007669"/>
    <property type="project" value="InterPro"/>
</dbReference>
<feature type="compositionally biased region" description="Basic and acidic residues" evidence="22">
    <location>
        <begin position="531"/>
        <end position="545"/>
    </location>
</feature>
<evidence type="ECO:0000256" key="11">
    <source>
        <dbReference type="ARBA" id="ARBA00022703"/>
    </source>
</evidence>
<dbReference type="Proteomes" id="UP000314981">
    <property type="component" value="Chromosome 5"/>
</dbReference>
<feature type="region of interest" description="Disordered" evidence="22">
    <location>
        <begin position="409"/>
        <end position="435"/>
    </location>
</feature>
<evidence type="ECO:0000256" key="6">
    <source>
        <dbReference type="ARBA" id="ARBA00012483"/>
    </source>
</evidence>
<feature type="compositionally biased region" description="Polar residues" evidence="22">
    <location>
        <begin position="347"/>
        <end position="357"/>
    </location>
</feature>
<protein>
    <recommendedName>
        <fullName evidence="7">E3 ubiquitin-protein ligase Mdm2</fullName>
        <ecNumber evidence="6">2.3.2.27</ecNumber>
    </recommendedName>
    <alternativeName>
        <fullName evidence="20">Double minute 2 protein</fullName>
    </alternativeName>
    <alternativeName>
        <fullName evidence="19">RING-type E3 ubiquitin transferase Mdm2</fullName>
    </alternativeName>
    <alternativeName>
        <fullName evidence="18">p53-binding protein Mdm2</fullName>
    </alternativeName>
</protein>
<evidence type="ECO:0000256" key="21">
    <source>
        <dbReference type="PROSITE-ProRule" id="PRU00322"/>
    </source>
</evidence>
<dbReference type="PROSITE" id="PS01358">
    <property type="entry name" value="ZF_RANBP2_1"/>
    <property type="match status" value="1"/>
</dbReference>
<accession>A0A4W2CSU9</accession>
<dbReference type="GO" id="GO:0045931">
    <property type="term" value="P:positive regulation of mitotic cell cycle"/>
    <property type="evidence" value="ECO:0007669"/>
    <property type="project" value="UniProtKB-ARBA"/>
</dbReference>
<dbReference type="GO" id="GO:0005730">
    <property type="term" value="C:nucleolus"/>
    <property type="evidence" value="ECO:0007669"/>
    <property type="project" value="UniProtKB-SubCell"/>
</dbReference>
<dbReference type="AlphaFoldDB" id="A0A4W2CSU9"/>
<sequence>MASLADRVRGNGRIAAGLLLNLLVSICIVFLNKWIYVHYGFPNMSLTLVHFVVTWLGLYVCQKLDIFAPKSLPPSKLLLLALSFCGFVVFTNLSLQNNTIGTYQLAKAMTTPVIIVIQTLCYKKTFSTKIRLTLIPITLGVILNSYYDVKFNFLGTVFAALGVLVTSLYQVWVGAKQHELQVNSMQLLYYQAPMSSAMLLVAVPFFEPVFAEGGIFGPWSVSALVRPKPLLLKLLKSVGAQKDTYTMKEVIFYLGQYIMTKRLYDEKQQHIVYCSNDLLGDLFGVPSFSVKEHRKIYTMIYRNLVVVSQQAEPSDSGTSVSENRCHLEGGSNQKDLVQELQEEKPSSSDMVSRPSTSSRRRAVSETEENSDELPGERQRKRHKSDNISLSFDESLALCVIREICCERSSSSESTGTPSNPDLDAGVSEHSGDWLDQDSVSDQFSVEFEVESLDSEDYSLSEEGQELSDEDDEVYRVTVYQAGESDTDSFEEDPEISLADYWKCTSCNEMNPPLPPHCNRCWALRENWLPEDKGKDKGNMSEKAKLGDSMQEDEGFDVPDCKKSTVSDSRESCVEENDDKITQASLSQESEDYSQPSTSNSIIYSSQEDVKEFEREETQDKEESMESSFPLNAIEPCVICQGRPKNGCIVHGKTGHLMACFTCAKKLKKRNKPCPVCRQPIQMIVLTYFP</sequence>
<keyword evidence="15" id="KW-0862">Zinc</keyword>
<evidence type="ECO:0000256" key="16">
    <source>
        <dbReference type="ARBA" id="ARBA00022843"/>
    </source>
</evidence>
<dbReference type="Pfam" id="PF03151">
    <property type="entry name" value="TPT"/>
    <property type="match status" value="1"/>
</dbReference>
<feature type="domain" description="RING-type" evidence="24">
    <location>
        <begin position="636"/>
        <end position="677"/>
    </location>
</feature>
<keyword evidence="9" id="KW-0597">Phosphoprotein</keyword>
<evidence type="ECO:0000256" key="1">
    <source>
        <dbReference type="ARBA" id="ARBA00000900"/>
    </source>
</evidence>
<dbReference type="InterPro" id="IPR028340">
    <property type="entry name" value="Mdm2"/>
</dbReference>
<feature type="domain" description="RanBP2-type" evidence="25">
    <location>
        <begin position="497"/>
        <end position="526"/>
    </location>
</feature>
<evidence type="ECO:0000256" key="15">
    <source>
        <dbReference type="ARBA" id="ARBA00022833"/>
    </source>
</evidence>
<feature type="transmembrane region" description="Helical" evidence="23">
    <location>
        <begin position="77"/>
        <end position="95"/>
    </location>
</feature>
<dbReference type="PROSITE" id="PS50089">
    <property type="entry name" value="ZF_RING_2"/>
    <property type="match status" value="1"/>
</dbReference>
<dbReference type="PROSITE" id="PS51925">
    <property type="entry name" value="SWIB_MDM2"/>
    <property type="match status" value="1"/>
</dbReference>
<dbReference type="InterPro" id="IPR013083">
    <property type="entry name" value="Znf_RING/FYVE/PHD"/>
</dbReference>
<dbReference type="GO" id="GO:0061630">
    <property type="term" value="F:ubiquitin protein ligase activity"/>
    <property type="evidence" value="ECO:0007669"/>
    <property type="project" value="UniProtKB-EC"/>
</dbReference>
<evidence type="ECO:0000256" key="20">
    <source>
        <dbReference type="ARBA" id="ARBA00032811"/>
    </source>
</evidence>
<evidence type="ECO:0000256" key="14">
    <source>
        <dbReference type="ARBA" id="ARBA00022786"/>
    </source>
</evidence>
<proteinExistence type="inferred from homology"/>
<evidence type="ECO:0000256" key="10">
    <source>
        <dbReference type="ARBA" id="ARBA00022679"/>
    </source>
</evidence>
<dbReference type="GO" id="GO:0008270">
    <property type="term" value="F:zinc ion binding"/>
    <property type="evidence" value="ECO:0007669"/>
    <property type="project" value="UniProtKB-KW"/>
</dbReference>
<keyword evidence="16" id="KW-0832">Ubl conjugation</keyword>
<dbReference type="GO" id="GO:0006511">
    <property type="term" value="P:ubiquitin-dependent protein catabolic process"/>
    <property type="evidence" value="ECO:0007669"/>
    <property type="project" value="UniProtKB-ARBA"/>
</dbReference>
<evidence type="ECO:0000256" key="2">
    <source>
        <dbReference type="ARBA" id="ARBA00004496"/>
    </source>
</evidence>
<feature type="region of interest" description="Disordered" evidence="22">
    <location>
        <begin position="531"/>
        <end position="600"/>
    </location>
</feature>
<evidence type="ECO:0000256" key="3">
    <source>
        <dbReference type="ARBA" id="ARBA00004604"/>
    </source>
</evidence>
<evidence type="ECO:0000259" key="26">
    <source>
        <dbReference type="PROSITE" id="PS51925"/>
    </source>
</evidence>
<dbReference type="SUPFAM" id="SSF47592">
    <property type="entry name" value="SWIB/MDM2 domain"/>
    <property type="match status" value="2"/>
</dbReference>
<feature type="transmembrane region" description="Helical" evidence="23">
    <location>
        <begin position="12"/>
        <end position="35"/>
    </location>
</feature>
<comment type="catalytic activity">
    <reaction evidence="1">
        <text>S-ubiquitinyl-[E2 ubiquitin-conjugating enzyme]-L-cysteine + [acceptor protein]-L-lysine = [E2 ubiquitin-conjugating enzyme]-L-cysteine + N(6)-ubiquitinyl-[acceptor protein]-L-lysine.</text>
        <dbReference type="EC" id="2.3.2.27"/>
    </reaction>
</comment>
<keyword evidence="11" id="KW-0053">Apoptosis</keyword>
<feature type="transmembrane region" description="Helical" evidence="23">
    <location>
        <begin position="41"/>
        <end position="61"/>
    </location>
</feature>
<dbReference type="FunFam" id="3.30.40.10:FF:000076">
    <property type="entry name" value="E3 ubiquitin-protein ligase Mdm2"/>
    <property type="match status" value="1"/>
</dbReference>
<dbReference type="InterPro" id="IPR036885">
    <property type="entry name" value="SWIB_MDM2_dom_sf"/>
</dbReference>
<dbReference type="PIRSF" id="PIRSF500700">
    <property type="entry name" value="MDM2"/>
    <property type="match status" value="1"/>
</dbReference>
<dbReference type="Pfam" id="PF02201">
    <property type="entry name" value="SWIB"/>
    <property type="match status" value="1"/>
</dbReference>
<dbReference type="Gene3D" id="3.30.40.10">
    <property type="entry name" value="Zinc/RING finger domain, C3HC4 (zinc finger)"/>
    <property type="match status" value="1"/>
</dbReference>
<dbReference type="GO" id="GO:0005829">
    <property type="term" value="C:cytosol"/>
    <property type="evidence" value="ECO:0007669"/>
    <property type="project" value="UniProtKB-ARBA"/>
</dbReference>
<dbReference type="InterPro" id="IPR004853">
    <property type="entry name" value="Sugar_P_trans_dom"/>
</dbReference>
<evidence type="ECO:0000256" key="18">
    <source>
        <dbReference type="ARBA" id="ARBA00030148"/>
    </source>
</evidence>
<dbReference type="SUPFAM" id="SSF57850">
    <property type="entry name" value="RING/U-box"/>
    <property type="match status" value="1"/>
</dbReference>
<dbReference type="InterPro" id="IPR001876">
    <property type="entry name" value="Znf_RanBP2"/>
</dbReference>
<evidence type="ECO:0000256" key="17">
    <source>
        <dbReference type="ARBA" id="ARBA00023242"/>
    </source>
</evidence>
<keyword evidence="23" id="KW-0812">Transmembrane</keyword>
<feature type="region of interest" description="Disordered" evidence="22">
    <location>
        <begin position="340"/>
        <end position="385"/>
    </location>
</feature>
<dbReference type="Gene3D" id="2.30.30.380">
    <property type="entry name" value="Zn-finger domain of Sec23/24"/>
    <property type="match status" value="1"/>
</dbReference>
<evidence type="ECO:0000256" key="5">
    <source>
        <dbReference type="ARBA" id="ARBA00005803"/>
    </source>
</evidence>
<name>A0A4W2CSU9_BOBOX</name>
<dbReference type="STRING" id="30522.A0A4W2CSU9"/>
<dbReference type="PANTHER" id="PTHR46858:SF13">
    <property type="entry name" value="E3 UBIQUITIN-PROTEIN LIGASE MDM2"/>
    <property type="match status" value="1"/>
</dbReference>
<reference evidence="27" key="3">
    <citation type="submission" date="2025-09" db="UniProtKB">
        <authorList>
            <consortium name="Ensembl"/>
        </authorList>
    </citation>
    <scope>IDENTIFICATION</scope>
</reference>
<comment type="similarity">
    <text evidence="5">Belongs to the MDM2/MDM4 family.</text>
</comment>
<dbReference type="InterPro" id="IPR036443">
    <property type="entry name" value="Znf_RanBP2_sf"/>
</dbReference>
<dbReference type="EC" id="2.3.2.27" evidence="6"/>
<dbReference type="InterPro" id="IPR044080">
    <property type="entry name" value="MDM2_mRING-HC-C2H2C4"/>
</dbReference>
<feature type="region of interest" description="Disordered" evidence="22">
    <location>
        <begin position="450"/>
        <end position="470"/>
    </location>
</feature>
<dbReference type="GO" id="GO:0005654">
    <property type="term" value="C:nucleoplasm"/>
    <property type="evidence" value="ECO:0007669"/>
    <property type="project" value="UniProtKB-SubCell"/>
</dbReference>
<evidence type="ECO:0000256" key="8">
    <source>
        <dbReference type="ARBA" id="ARBA00022490"/>
    </source>
</evidence>
<feature type="transmembrane region" description="Helical" evidence="23">
    <location>
        <begin position="187"/>
        <end position="206"/>
    </location>
</feature>
<evidence type="ECO:0000256" key="19">
    <source>
        <dbReference type="ARBA" id="ARBA00032614"/>
    </source>
</evidence>
<feature type="transmembrane region" description="Helical" evidence="23">
    <location>
        <begin position="129"/>
        <end position="147"/>
    </location>
</feature>
<dbReference type="CDD" id="cd16783">
    <property type="entry name" value="mRING-HC-C2H2C4_MDM2"/>
    <property type="match status" value="1"/>
</dbReference>
<evidence type="ECO:0000313" key="27">
    <source>
        <dbReference type="Ensembl" id="ENSBIXP00000016338.1"/>
    </source>
</evidence>
<dbReference type="GO" id="GO:0002039">
    <property type="term" value="F:p53 binding"/>
    <property type="evidence" value="ECO:0007669"/>
    <property type="project" value="UniProtKB-ARBA"/>
</dbReference>
<evidence type="ECO:0000259" key="24">
    <source>
        <dbReference type="PROSITE" id="PS50089"/>
    </source>
</evidence>
<reference evidence="27 28" key="1">
    <citation type="submission" date="2018-11" db="EMBL/GenBank/DDBJ databases">
        <title>Haplotype-resolved cattle genomes.</title>
        <authorList>
            <person name="Low W.Y."/>
            <person name="Tearle R."/>
            <person name="Bickhart D.M."/>
            <person name="Rosen B.D."/>
            <person name="Koren S."/>
            <person name="Rhie A."/>
            <person name="Hiendleder S."/>
            <person name="Phillippy A.M."/>
            <person name="Smith T.P.L."/>
            <person name="Williams J.L."/>
        </authorList>
    </citation>
    <scope>NUCLEOTIDE SEQUENCE [LARGE SCALE GENOMIC DNA]</scope>
</reference>
<keyword evidence="13 21" id="KW-0863">Zinc-finger</keyword>
<dbReference type="Pfam" id="PF13920">
    <property type="entry name" value="zf-C3HC4_3"/>
    <property type="match status" value="1"/>
</dbReference>
<evidence type="ECO:0000256" key="12">
    <source>
        <dbReference type="ARBA" id="ARBA00022723"/>
    </source>
</evidence>
<comment type="subcellular location">
    <subcellularLocation>
        <location evidence="2">Cytoplasm</location>
    </subcellularLocation>
    <subcellularLocation>
        <location evidence="3">Nucleus</location>
        <location evidence="3">Nucleolus</location>
    </subcellularLocation>
    <subcellularLocation>
        <location evidence="4">Nucleus</location>
        <location evidence="4">Nucleoplasm</location>
    </subcellularLocation>
</comment>
<feature type="transmembrane region" description="Helical" evidence="23">
    <location>
        <begin position="153"/>
        <end position="175"/>
    </location>
</feature>
<keyword evidence="8" id="KW-0963">Cytoplasm</keyword>
<dbReference type="InterPro" id="IPR001841">
    <property type="entry name" value="Znf_RING"/>
</dbReference>